<reference evidence="3" key="1">
    <citation type="journal article" date="2019" name="Int. J. Syst. Evol. Microbiol.">
        <title>The Global Catalogue of Microorganisms (GCM) 10K type strain sequencing project: providing services to taxonomists for standard genome sequencing and annotation.</title>
        <authorList>
            <consortium name="The Broad Institute Genomics Platform"/>
            <consortium name="The Broad Institute Genome Sequencing Center for Infectious Disease"/>
            <person name="Wu L."/>
            <person name="Ma J."/>
        </authorList>
    </citation>
    <scope>NUCLEOTIDE SEQUENCE [LARGE SCALE GENOMIC DNA]</scope>
    <source>
        <strain evidence="3">CGMCC 4.7242</strain>
    </source>
</reference>
<evidence type="ECO:0000313" key="2">
    <source>
        <dbReference type="EMBL" id="MFD1911929.1"/>
    </source>
</evidence>
<evidence type="ECO:0000259" key="1">
    <source>
        <dbReference type="Pfam" id="PF01323"/>
    </source>
</evidence>
<dbReference type="PANTHER" id="PTHR13887">
    <property type="entry name" value="GLUTATHIONE S-TRANSFERASE KAPPA"/>
    <property type="match status" value="1"/>
</dbReference>
<dbReference type="Gene3D" id="3.40.30.10">
    <property type="entry name" value="Glutaredoxin"/>
    <property type="match status" value="1"/>
</dbReference>
<accession>A0ABW4S559</accession>
<organism evidence="2 3">
    <name type="scientific">Halodurantibacterium flavum</name>
    <dbReference type="NCBI Taxonomy" id="1382802"/>
    <lineage>
        <taxon>Bacteria</taxon>
        <taxon>Pseudomonadati</taxon>
        <taxon>Pseudomonadota</taxon>
        <taxon>Alphaproteobacteria</taxon>
        <taxon>Rhodobacterales</taxon>
        <taxon>Paracoccaceae</taxon>
        <taxon>Halodurantibacterium</taxon>
    </lineage>
</organism>
<sequence length="211" mass="22979">MIRLDIFFDPVCPWCYIGKGLLDRALESRPGHRFAISWHPFQLNPDMPAGGMEHTAFLEARFGSRAKAVEALAQVAAAAERAGLDLDPARIRRMPNTVDAHRLSHWAGLEGVQSRVVAGLMRAHFRDGQDIGDAATLAAIGAAAGMDGAVLRRLLDSDADRETVQRHEAHGRERGIRAVPTFIVADRHVLPGAQPVALWQEVIDETIASGN</sequence>
<keyword evidence="3" id="KW-1185">Reference proteome</keyword>
<feature type="domain" description="DSBA-like thioredoxin" evidence="1">
    <location>
        <begin position="4"/>
        <end position="202"/>
    </location>
</feature>
<dbReference type="Pfam" id="PF01323">
    <property type="entry name" value="DSBA"/>
    <property type="match status" value="1"/>
</dbReference>
<comment type="caution">
    <text evidence="2">The sequence shown here is derived from an EMBL/GenBank/DDBJ whole genome shotgun (WGS) entry which is preliminary data.</text>
</comment>
<dbReference type="Proteomes" id="UP001597353">
    <property type="component" value="Unassembled WGS sequence"/>
</dbReference>
<name>A0ABW4S559_9RHOB</name>
<dbReference type="PANTHER" id="PTHR13887:SF41">
    <property type="entry name" value="THIOREDOXIN SUPERFAMILY PROTEIN"/>
    <property type="match status" value="1"/>
</dbReference>
<dbReference type="InterPro" id="IPR036249">
    <property type="entry name" value="Thioredoxin-like_sf"/>
</dbReference>
<dbReference type="CDD" id="cd03024">
    <property type="entry name" value="DsbA_FrnE"/>
    <property type="match status" value="1"/>
</dbReference>
<dbReference type="InterPro" id="IPR001853">
    <property type="entry name" value="DSBA-like_thioredoxin_dom"/>
</dbReference>
<evidence type="ECO:0000313" key="3">
    <source>
        <dbReference type="Proteomes" id="UP001597353"/>
    </source>
</evidence>
<dbReference type="RefSeq" id="WP_390260246.1">
    <property type="nucleotide sequence ID" value="NZ_JBHUGH010000005.1"/>
</dbReference>
<proteinExistence type="predicted"/>
<protein>
    <submittedName>
        <fullName evidence="2">DsbA family oxidoreductase</fullName>
    </submittedName>
</protein>
<dbReference type="EMBL" id="JBHUGH010000005">
    <property type="protein sequence ID" value="MFD1911929.1"/>
    <property type="molecule type" value="Genomic_DNA"/>
</dbReference>
<gene>
    <name evidence="2" type="ORF">ACFSGJ_06840</name>
</gene>
<dbReference type="SUPFAM" id="SSF52833">
    <property type="entry name" value="Thioredoxin-like"/>
    <property type="match status" value="1"/>
</dbReference>